<dbReference type="Pfam" id="PF00561">
    <property type="entry name" value="Abhydrolase_1"/>
    <property type="match status" value="1"/>
</dbReference>
<dbReference type="PANTHER" id="PTHR43798">
    <property type="entry name" value="MONOACYLGLYCEROL LIPASE"/>
    <property type="match status" value="1"/>
</dbReference>
<dbReference type="AlphaFoldDB" id="A0A8J3NGD2"/>
<dbReference type="InterPro" id="IPR029058">
    <property type="entry name" value="AB_hydrolase_fold"/>
</dbReference>
<protein>
    <submittedName>
        <fullName evidence="2">Alpha/beta hydrolase</fullName>
    </submittedName>
</protein>
<gene>
    <name evidence="2" type="ORF">Aru02nite_71860</name>
</gene>
<dbReference type="RefSeq" id="WP_203664972.1">
    <property type="nucleotide sequence ID" value="NZ_BAAAZM010000036.1"/>
</dbReference>
<dbReference type="PRINTS" id="PR00111">
    <property type="entry name" value="ABHYDROLASE"/>
</dbReference>
<keyword evidence="2" id="KW-0378">Hydrolase</keyword>
<reference evidence="2" key="1">
    <citation type="submission" date="2021-01" db="EMBL/GenBank/DDBJ databases">
        <title>Whole genome shotgun sequence of Actinocatenispora rupis NBRC 107355.</title>
        <authorList>
            <person name="Komaki H."/>
            <person name="Tamura T."/>
        </authorList>
    </citation>
    <scope>NUCLEOTIDE SEQUENCE</scope>
    <source>
        <strain evidence="2">NBRC 107355</strain>
    </source>
</reference>
<organism evidence="2 3">
    <name type="scientific">Actinocatenispora rupis</name>
    <dbReference type="NCBI Taxonomy" id="519421"/>
    <lineage>
        <taxon>Bacteria</taxon>
        <taxon>Bacillati</taxon>
        <taxon>Actinomycetota</taxon>
        <taxon>Actinomycetes</taxon>
        <taxon>Micromonosporales</taxon>
        <taxon>Micromonosporaceae</taxon>
        <taxon>Actinocatenispora</taxon>
    </lineage>
</organism>
<sequence>MTDVTMRPRYTEIDGLRIRYATSGVGRDSQALLLCPWPESLYAFHLVWPRLAEDAELLAVDLPGFGHSEGRESLMTPQAMGGFVVRVADAFGFDRPHVVGPDVGTAASLYAAADHPGRFRSLVVGSGGAVTGELGGVLGQWVSAPSVEPYRAMDPRAIVAAGVTTIEGYDLPADIEEDYLSAYDGDRFVRSMAYVRSYPEQLAALARRLSEVANPAQIIGGLWDFVVPPSNARFLHRRLPYSKLDLIDSGHFAWEENPGTYARLVTSWWGGGYRAASRDTSAAPAPR</sequence>
<accession>A0A8J3NGD2</accession>
<name>A0A8J3NGD2_9ACTN</name>
<evidence type="ECO:0000313" key="2">
    <source>
        <dbReference type="EMBL" id="GID16297.1"/>
    </source>
</evidence>
<feature type="domain" description="AB hydrolase-1" evidence="1">
    <location>
        <begin position="37"/>
        <end position="124"/>
    </location>
</feature>
<proteinExistence type="predicted"/>
<evidence type="ECO:0000259" key="1">
    <source>
        <dbReference type="Pfam" id="PF00561"/>
    </source>
</evidence>
<dbReference type="SUPFAM" id="SSF53474">
    <property type="entry name" value="alpha/beta-Hydrolases"/>
    <property type="match status" value="1"/>
</dbReference>
<dbReference type="InterPro" id="IPR000073">
    <property type="entry name" value="AB_hydrolase_1"/>
</dbReference>
<dbReference type="Proteomes" id="UP000612808">
    <property type="component" value="Unassembled WGS sequence"/>
</dbReference>
<comment type="caution">
    <text evidence="2">The sequence shown here is derived from an EMBL/GenBank/DDBJ whole genome shotgun (WGS) entry which is preliminary data.</text>
</comment>
<dbReference type="GO" id="GO:0016020">
    <property type="term" value="C:membrane"/>
    <property type="evidence" value="ECO:0007669"/>
    <property type="project" value="TreeGrafter"/>
</dbReference>
<keyword evidence="3" id="KW-1185">Reference proteome</keyword>
<dbReference type="InterPro" id="IPR050266">
    <property type="entry name" value="AB_hydrolase_sf"/>
</dbReference>
<dbReference type="GO" id="GO:0016787">
    <property type="term" value="F:hydrolase activity"/>
    <property type="evidence" value="ECO:0007669"/>
    <property type="project" value="UniProtKB-KW"/>
</dbReference>
<evidence type="ECO:0000313" key="3">
    <source>
        <dbReference type="Proteomes" id="UP000612808"/>
    </source>
</evidence>
<dbReference type="EMBL" id="BOMB01000056">
    <property type="protein sequence ID" value="GID16297.1"/>
    <property type="molecule type" value="Genomic_DNA"/>
</dbReference>
<dbReference type="PANTHER" id="PTHR43798:SF33">
    <property type="entry name" value="HYDROLASE, PUTATIVE (AFU_ORTHOLOGUE AFUA_2G14860)-RELATED"/>
    <property type="match status" value="1"/>
</dbReference>
<dbReference type="Gene3D" id="3.40.50.1820">
    <property type="entry name" value="alpha/beta hydrolase"/>
    <property type="match status" value="1"/>
</dbReference>